<dbReference type="PRINTS" id="PR00359">
    <property type="entry name" value="BP450"/>
</dbReference>
<keyword evidence="6 7" id="KW-0503">Monooxygenase</keyword>
<reference evidence="9 10" key="1">
    <citation type="submission" date="2015-09" db="EMBL/GenBank/DDBJ databases">
        <title>Sorangium comparison.</title>
        <authorList>
            <person name="Zaburannyi N."/>
            <person name="Bunk B."/>
            <person name="Overmann J."/>
            <person name="Mueller R."/>
        </authorList>
    </citation>
    <scope>NUCLEOTIDE SEQUENCE [LARGE SCALE GENOMIC DNA]</scope>
    <source>
        <strain evidence="9 10">So ce26</strain>
    </source>
</reference>
<dbReference type="PANTHER" id="PTHR46696">
    <property type="entry name" value="P450, PUTATIVE (EUROFUNG)-RELATED"/>
    <property type="match status" value="1"/>
</dbReference>
<dbReference type="PANTHER" id="PTHR46696:SF1">
    <property type="entry name" value="CYTOCHROME P450 YJIB-RELATED"/>
    <property type="match status" value="1"/>
</dbReference>
<dbReference type="SUPFAM" id="SSF48264">
    <property type="entry name" value="Cytochrome P450"/>
    <property type="match status" value="1"/>
</dbReference>
<dbReference type="InterPro" id="IPR036396">
    <property type="entry name" value="Cyt_P450_sf"/>
</dbReference>
<dbReference type="Gene3D" id="1.10.630.10">
    <property type="entry name" value="Cytochrome P450"/>
    <property type="match status" value="1"/>
</dbReference>
<comment type="similarity">
    <text evidence="1 7">Belongs to the cytochrome P450 family.</text>
</comment>
<dbReference type="AlphaFoldDB" id="A0A2L0EIE4"/>
<keyword evidence="2 7" id="KW-0349">Heme</keyword>
<evidence type="ECO:0000256" key="7">
    <source>
        <dbReference type="RuleBase" id="RU000461"/>
    </source>
</evidence>
<keyword evidence="5 7" id="KW-0408">Iron</keyword>
<name>A0A2L0EIE4_SORCE</name>
<dbReference type="InterPro" id="IPR017972">
    <property type="entry name" value="Cyt_P450_CS"/>
</dbReference>
<proteinExistence type="inferred from homology"/>
<evidence type="ECO:0000256" key="1">
    <source>
        <dbReference type="ARBA" id="ARBA00010617"/>
    </source>
</evidence>
<dbReference type="GO" id="GO:0020037">
    <property type="term" value="F:heme binding"/>
    <property type="evidence" value="ECO:0007669"/>
    <property type="project" value="InterPro"/>
</dbReference>
<evidence type="ECO:0000313" key="9">
    <source>
        <dbReference type="EMBL" id="AUX39068.1"/>
    </source>
</evidence>
<dbReference type="EMBL" id="CP012673">
    <property type="protein sequence ID" value="AUX39068.1"/>
    <property type="molecule type" value="Genomic_DNA"/>
</dbReference>
<dbReference type="OrthoDB" id="4511384at2"/>
<dbReference type="FunFam" id="1.10.630.10:FF:000018">
    <property type="entry name" value="Cytochrome P450 monooxygenase"/>
    <property type="match status" value="1"/>
</dbReference>
<organism evidence="9 10">
    <name type="scientific">Sorangium cellulosum</name>
    <name type="common">Polyangium cellulosum</name>
    <dbReference type="NCBI Taxonomy" id="56"/>
    <lineage>
        <taxon>Bacteria</taxon>
        <taxon>Pseudomonadati</taxon>
        <taxon>Myxococcota</taxon>
        <taxon>Polyangia</taxon>
        <taxon>Polyangiales</taxon>
        <taxon>Polyangiaceae</taxon>
        <taxon>Sorangium</taxon>
    </lineage>
</organism>
<feature type="region of interest" description="Disordered" evidence="8">
    <location>
        <begin position="1"/>
        <end position="37"/>
    </location>
</feature>
<evidence type="ECO:0000256" key="3">
    <source>
        <dbReference type="ARBA" id="ARBA00022723"/>
    </source>
</evidence>
<sequence length="465" mass="51714">MTARPTDELDATGTHAQRGSREGAGGAPKEAPVAGTVVLDRSDPNFLARAYDVYAEMRAQGPVVRTRHHPFLRDEDEEKSAMAGEHPVREVLFVNHYDEAAAALADDRLSSDPHALMTPEQREKLPPVPVEFRPLMHSLILLDPPDHTRLRKLVQPSFNARAMEALKPRVQRIADDLLDRAEREAAARGEAAPERRMELIKAFAYPLPVTVISDMLGIPEEDRAAVQQWAEIPAERFGDPVALEQSRRRIAAFSGYLRDLFERKRRAPADDMISQMIHAQEDGDTLSEEELLSMVFLLYFAGHITTVNLIGNGVAALLTHPEQLARFKADPGLARGVVEETLRYWGPVDYPRSVRIATDDIELGGTTIPKAAQVAIGLGSANRDPRRFEDPDRYDIARDDAHRHIAFGRGIHLCLGAPLARIEGQIAFETLLRRFPELRLAAPAEGLRWSAAGGMRGFRDLPVLF</sequence>
<accession>A0A2L0EIE4</accession>
<evidence type="ECO:0000256" key="8">
    <source>
        <dbReference type="SAM" id="MobiDB-lite"/>
    </source>
</evidence>
<evidence type="ECO:0000313" key="10">
    <source>
        <dbReference type="Proteomes" id="UP000238348"/>
    </source>
</evidence>
<dbReference type="Proteomes" id="UP000238348">
    <property type="component" value="Chromosome"/>
</dbReference>
<evidence type="ECO:0000256" key="6">
    <source>
        <dbReference type="ARBA" id="ARBA00023033"/>
    </source>
</evidence>
<dbReference type="Pfam" id="PF00067">
    <property type="entry name" value="p450"/>
    <property type="match status" value="2"/>
</dbReference>
<dbReference type="InterPro" id="IPR002397">
    <property type="entry name" value="Cyt_P450_B"/>
</dbReference>
<protein>
    <submittedName>
        <fullName evidence="9">Cytochrome P450</fullName>
    </submittedName>
</protein>
<dbReference type="GO" id="GO:0016705">
    <property type="term" value="F:oxidoreductase activity, acting on paired donors, with incorporation or reduction of molecular oxygen"/>
    <property type="evidence" value="ECO:0007669"/>
    <property type="project" value="InterPro"/>
</dbReference>
<dbReference type="GO" id="GO:0004497">
    <property type="term" value="F:monooxygenase activity"/>
    <property type="evidence" value="ECO:0007669"/>
    <property type="project" value="UniProtKB-KW"/>
</dbReference>
<gene>
    <name evidence="9" type="ORF">SOCE26_004500</name>
</gene>
<evidence type="ECO:0000256" key="5">
    <source>
        <dbReference type="ARBA" id="ARBA00023004"/>
    </source>
</evidence>
<dbReference type="PROSITE" id="PS00086">
    <property type="entry name" value="CYTOCHROME_P450"/>
    <property type="match status" value="1"/>
</dbReference>
<dbReference type="GO" id="GO:0005506">
    <property type="term" value="F:iron ion binding"/>
    <property type="evidence" value="ECO:0007669"/>
    <property type="project" value="InterPro"/>
</dbReference>
<evidence type="ECO:0000256" key="4">
    <source>
        <dbReference type="ARBA" id="ARBA00023002"/>
    </source>
</evidence>
<evidence type="ECO:0000256" key="2">
    <source>
        <dbReference type="ARBA" id="ARBA00022617"/>
    </source>
</evidence>
<keyword evidence="3 7" id="KW-0479">Metal-binding</keyword>
<dbReference type="CDD" id="cd11029">
    <property type="entry name" value="CYP107-like"/>
    <property type="match status" value="1"/>
</dbReference>
<dbReference type="InterPro" id="IPR001128">
    <property type="entry name" value="Cyt_P450"/>
</dbReference>
<keyword evidence="4 7" id="KW-0560">Oxidoreductase</keyword>